<dbReference type="EMBL" id="HG792020">
    <property type="protein sequence ID" value="CDM37199.1"/>
    <property type="molecule type" value="Genomic_DNA"/>
</dbReference>
<dbReference type="AlphaFoldDB" id="W6QSX4"/>
<evidence type="ECO:0000256" key="1">
    <source>
        <dbReference type="SAM" id="MobiDB-lite"/>
    </source>
</evidence>
<reference evidence="2" key="1">
    <citation type="journal article" date="2014" name="Nat. Commun.">
        <title>Multiple recent horizontal transfers of a large genomic region in cheese making fungi.</title>
        <authorList>
            <person name="Cheeseman K."/>
            <person name="Ropars J."/>
            <person name="Renault P."/>
            <person name="Dupont J."/>
            <person name="Gouzy J."/>
            <person name="Branca A."/>
            <person name="Abraham A.L."/>
            <person name="Ceppi M."/>
            <person name="Conseiller E."/>
            <person name="Debuchy R."/>
            <person name="Malagnac F."/>
            <person name="Goarin A."/>
            <person name="Silar P."/>
            <person name="Lacoste S."/>
            <person name="Sallet E."/>
            <person name="Bensimon A."/>
            <person name="Giraud T."/>
            <person name="Brygoo Y."/>
        </authorList>
    </citation>
    <scope>NUCLEOTIDE SEQUENCE [LARGE SCALE GENOMIC DNA]</scope>
    <source>
        <strain evidence="2">FM164</strain>
    </source>
</reference>
<sequence length="65" mass="7701">MVLSPPTRTRPSIRSKTPTRTAHAELYRNPHSREAERQLLVARMEQRRRQPKARSVVAWYEEETS</sequence>
<name>W6QSX4_PENRF</name>
<feature type="compositionally biased region" description="Basic and acidic residues" evidence="1">
    <location>
        <begin position="22"/>
        <end position="35"/>
    </location>
</feature>
<feature type="region of interest" description="Disordered" evidence="1">
    <location>
        <begin position="1"/>
        <end position="35"/>
    </location>
</feature>
<evidence type="ECO:0000313" key="2">
    <source>
        <dbReference type="EMBL" id="CDM37199.1"/>
    </source>
</evidence>
<evidence type="ECO:0000313" key="3">
    <source>
        <dbReference type="Proteomes" id="UP000030686"/>
    </source>
</evidence>
<organism evidence="2 3">
    <name type="scientific">Penicillium roqueforti (strain FM164)</name>
    <dbReference type="NCBI Taxonomy" id="1365484"/>
    <lineage>
        <taxon>Eukaryota</taxon>
        <taxon>Fungi</taxon>
        <taxon>Dikarya</taxon>
        <taxon>Ascomycota</taxon>
        <taxon>Pezizomycotina</taxon>
        <taxon>Eurotiomycetes</taxon>
        <taxon>Eurotiomycetidae</taxon>
        <taxon>Eurotiales</taxon>
        <taxon>Aspergillaceae</taxon>
        <taxon>Penicillium</taxon>
    </lineage>
</organism>
<proteinExistence type="predicted"/>
<protein>
    <submittedName>
        <fullName evidence="2">Uncharacterized protein</fullName>
    </submittedName>
</protein>
<dbReference type="Proteomes" id="UP000030686">
    <property type="component" value="Unassembled WGS sequence"/>
</dbReference>
<feature type="compositionally biased region" description="Polar residues" evidence="1">
    <location>
        <begin position="1"/>
        <end position="20"/>
    </location>
</feature>
<gene>
    <name evidence="2" type="ORF">PROQFM164_S06g000160</name>
</gene>
<accession>W6QSX4</accession>
<keyword evidence="3" id="KW-1185">Reference proteome</keyword>